<evidence type="ECO:0000256" key="4">
    <source>
        <dbReference type="ARBA" id="ARBA00022989"/>
    </source>
</evidence>
<proteinExistence type="inferred from homology"/>
<dbReference type="Proteomes" id="UP000073492">
    <property type="component" value="Unassembled WGS sequence"/>
</dbReference>
<dbReference type="GO" id="GO:0016020">
    <property type="term" value="C:membrane"/>
    <property type="evidence" value="ECO:0007669"/>
    <property type="project" value="UniProtKB-SubCell"/>
</dbReference>
<keyword evidence="9" id="KW-1185">Reference proteome</keyword>
<dbReference type="OrthoDB" id="6612291at2759"/>
<evidence type="ECO:0000313" key="8">
    <source>
        <dbReference type="EMBL" id="KXT11932.1"/>
    </source>
</evidence>
<dbReference type="PROSITE" id="PS50850">
    <property type="entry name" value="MFS"/>
    <property type="match status" value="1"/>
</dbReference>
<evidence type="ECO:0000256" key="5">
    <source>
        <dbReference type="ARBA" id="ARBA00023136"/>
    </source>
</evidence>
<evidence type="ECO:0000259" key="7">
    <source>
        <dbReference type="PROSITE" id="PS50850"/>
    </source>
</evidence>
<sequence length="118" mass="12163">MSIQMESTPHLTSLCSYVALDSVGRGGCGLFGSLVQPTFLSYFDNPSPSSIGGVVAAFSAGACFGALSSALISDRYGRLWGLRIGSLIAVIGAALQAGAVHVSKIQTLLTTNDSLTHR</sequence>
<dbReference type="InterPro" id="IPR050360">
    <property type="entry name" value="MFS_Sugar_Transporters"/>
</dbReference>
<feature type="transmembrane region" description="Helical" evidence="6">
    <location>
        <begin position="51"/>
        <end position="72"/>
    </location>
</feature>
<dbReference type="Gene3D" id="1.20.1250.20">
    <property type="entry name" value="MFS general substrate transporter like domains"/>
    <property type="match status" value="1"/>
</dbReference>
<comment type="subcellular location">
    <subcellularLocation>
        <location evidence="1">Membrane</location>
        <topology evidence="1">Multi-pass membrane protein</topology>
    </subcellularLocation>
</comment>
<reference evidence="8 9" key="1">
    <citation type="submission" date="2015-07" db="EMBL/GenBank/DDBJ databases">
        <title>Comparative genomics of the Sigatoka disease complex on banana suggests a link between parallel evolutionary changes in Pseudocercospora fijiensis and Pseudocercospora eumusae and increased virulence on the banana host.</title>
        <authorList>
            <person name="Chang T.-C."/>
            <person name="Salvucci A."/>
            <person name="Crous P.W."/>
            <person name="Stergiopoulos I."/>
        </authorList>
    </citation>
    <scope>NUCLEOTIDE SEQUENCE [LARGE SCALE GENOMIC DNA]</scope>
    <source>
        <strain evidence="8 9">CBS 116634</strain>
    </source>
</reference>
<protein>
    <recommendedName>
        <fullName evidence="7">Major facilitator superfamily (MFS) profile domain-containing protein</fullName>
    </recommendedName>
</protein>
<evidence type="ECO:0000256" key="6">
    <source>
        <dbReference type="SAM" id="Phobius"/>
    </source>
</evidence>
<dbReference type="Pfam" id="PF00083">
    <property type="entry name" value="Sugar_tr"/>
    <property type="match status" value="1"/>
</dbReference>
<evidence type="ECO:0000256" key="2">
    <source>
        <dbReference type="ARBA" id="ARBA00010992"/>
    </source>
</evidence>
<dbReference type="PANTHER" id="PTHR48022">
    <property type="entry name" value="PLASTIDIC GLUCOSE TRANSPORTER 4"/>
    <property type="match status" value="1"/>
</dbReference>
<keyword evidence="5 6" id="KW-0472">Membrane</keyword>
<evidence type="ECO:0000256" key="1">
    <source>
        <dbReference type="ARBA" id="ARBA00004141"/>
    </source>
</evidence>
<feature type="domain" description="Major facilitator superfamily (MFS) profile" evidence="7">
    <location>
        <begin position="1"/>
        <end position="118"/>
    </location>
</feature>
<name>A0A139IBH5_9PEZI</name>
<dbReference type="PANTHER" id="PTHR48022:SF9">
    <property type="entry name" value="MAJOR FACILITATOR SUPERFAMILY (MFS) PROFILE DOMAIN-CONTAINING PROTEIN"/>
    <property type="match status" value="1"/>
</dbReference>
<organism evidence="8 9">
    <name type="scientific">Pseudocercospora musae</name>
    <dbReference type="NCBI Taxonomy" id="113226"/>
    <lineage>
        <taxon>Eukaryota</taxon>
        <taxon>Fungi</taxon>
        <taxon>Dikarya</taxon>
        <taxon>Ascomycota</taxon>
        <taxon>Pezizomycotina</taxon>
        <taxon>Dothideomycetes</taxon>
        <taxon>Dothideomycetidae</taxon>
        <taxon>Mycosphaerellales</taxon>
        <taxon>Mycosphaerellaceae</taxon>
        <taxon>Pseudocercospora</taxon>
    </lineage>
</organism>
<dbReference type="GO" id="GO:0005351">
    <property type="term" value="F:carbohydrate:proton symporter activity"/>
    <property type="evidence" value="ECO:0007669"/>
    <property type="project" value="TreeGrafter"/>
</dbReference>
<keyword evidence="4 6" id="KW-1133">Transmembrane helix</keyword>
<accession>A0A139IBH5</accession>
<dbReference type="AlphaFoldDB" id="A0A139IBH5"/>
<comment type="caution">
    <text evidence="8">The sequence shown here is derived from an EMBL/GenBank/DDBJ whole genome shotgun (WGS) entry which is preliminary data.</text>
</comment>
<dbReference type="InterPro" id="IPR020846">
    <property type="entry name" value="MFS_dom"/>
</dbReference>
<feature type="transmembrane region" description="Helical" evidence="6">
    <location>
        <begin position="84"/>
        <end position="102"/>
    </location>
</feature>
<dbReference type="SUPFAM" id="SSF103473">
    <property type="entry name" value="MFS general substrate transporter"/>
    <property type="match status" value="1"/>
</dbReference>
<dbReference type="InterPro" id="IPR036259">
    <property type="entry name" value="MFS_trans_sf"/>
</dbReference>
<evidence type="ECO:0000313" key="9">
    <source>
        <dbReference type="Proteomes" id="UP000073492"/>
    </source>
</evidence>
<dbReference type="EMBL" id="LFZO01000173">
    <property type="protein sequence ID" value="KXT11932.1"/>
    <property type="molecule type" value="Genomic_DNA"/>
</dbReference>
<keyword evidence="3 6" id="KW-0812">Transmembrane</keyword>
<evidence type="ECO:0000256" key="3">
    <source>
        <dbReference type="ARBA" id="ARBA00022692"/>
    </source>
</evidence>
<comment type="similarity">
    <text evidence="2">Belongs to the major facilitator superfamily. Sugar transporter (TC 2.A.1.1) family.</text>
</comment>
<gene>
    <name evidence="8" type="ORF">AC579_8574</name>
</gene>
<dbReference type="InterPro" id="IPR005828">
    <property type="entry name" value="MFS_sugar_transport-like"/>
</dbReference>